<comment type="caution">
    <text evidence="2">The sequence shown here is derived from an EMBL/GenBank/DDBJ whole genome shotgun (WGS) entry which is preliminary data.</text>
</comment>
<dbReference type="PROSITE" id="PS50181">
    <property type="entry name" value="FBOX"/>
    <property type="match status" value="1"/>
</dbReference>
<dbReference type="Pfam" id="PF00501">
    <property type="entry name" value="AMP-binding"/>
    <property type="match status" value="1"/>
</dbReference>
<evidence type="ECO:0000259" key="1">
    <source>
        <dbReference type="PROSITE" id="PS50181"/>
    </source>
</evidence>
<evidence type="ECO:0000313" key="2">
    <source>
        <dbReference type="EMBL" id="KAG2273857.1"/>
    </source>
</evidence>
<gene>
    <name evidence="2" type="ORF">Bca52824_056412</name>
</gene>
<dbReference type="Gene3D" id="1.20.1280.50">
    <property type="match status" value="1"/>
</dbReference>
<dbReference type="SUPFAM" id="SSF81383">
    <property type="entry name" value="F-box domain"/>
    <property type="match status" value="1"/>
</dbReference>
<dbReference type="AlphaFoldDB" id="A0A8X7UCS4"/>
<dbReference type="SUPFAM" id="SSF56801">
    <property type="entry name" value="Acetyl-CoA synthetase-like"/>
    <property type="match status" value="1"/>
</dbReference>
<dbReference type="InterPro" id="IPR017451">
    <property type="entry name" value="F-box-assoc_interact_dom"/>
</dbReference>
<dbReference type="EMBL" id="JAAMPC010000012">
    <property type="protein sequence ID" value="KAG2273857.1"/>
    <property type="molecule type" value="Genomic_DNA"/>
</dbReference>
<feature type="domain" description="F-box" evidence="1">
    <location>
        <begin position="18"/>
        <end position="64"/>
    </location>
</feature>
<dbReference type="InterPro" id="IPR013187">
    <property type="entry name" value="F-box-assoc_dom_typ3"/>
</dbReference>
<proteinExistence type="predicted"/>
<dbReference type="PANTHER" id="PTHR31111:SF67">
    <property type="entry name" value="F-BOX DOMAIN-CONTAINING PROTEIN"/>
    <property type="match status" value="1"/>
</dbReference>
<dbReference type="InterPro" id="IPR036047">
    <property type="entry name" value="F-box-like_dom_sf"/>
</dbReference>
<dbReference type="OrthoDB" id="1555129at2759"/>
<dbReference type="SMART" id="SM00256">
    <property type="entry name" value="FBOX"/>
    <property type="match status" value="1"/>
</dbReference>
<evidence type="ECO:0000313" key="3">
    <source>
        <dbReference type="Proteomes" id="UP000886595"/>
    </source>
</evidence>
<dbReference type="PANTHER" id="PTHR31111">
    <property type="entry name" value="BNAA05G37150D PROTEIN-RELATED"/>
    <property type="match status" value="1"/>
</dbReference>
<accession>A0A8X7UCS4</accession>
<dbReference type="Proteomes" id="UP000886595">
    <property type="component" value="Unassembled WGS sequence"/>
</dbReference>
<dbReference type="NCBIfam" id="TIGR01640">
    <property type="entry name" value="F_box_assoc_1"/>
    <property type="match status" value="1"/>
</dbReference>
<sequence>MTTRSKKNKTTVTINPQASSYDVLPLDLLMEIIGRLPVKSIARFLLVCKLWATTIRSRDFIKSFPLGSCSSHEPRFLIAFNGLDKTEERNLKKKHWYFFSSAFISRSSCPLPIRVYRSHYVNGLLCIDYGQEQFIVNPTTGKSIALPRVRTRRKVVKSFFGYDSVSDEYKVLCMSEAHNGPNFLGPSSQHQIFTLGAKKRSWRMVECSIPHCPCSSGVCIDGVIYYMAKTGTANLSQLSLVSFDSRCDKFDLVTGVSPEILLNENQFSHVVILNFEGKVAITTKTTHTFDVWVMDQNAEERKWLKKLTFSVEPWKSLFHSPSSVSIKGITQTGEFILVPYYYNSYDVYVGLYNHYTDTFRKVKAEGNEDNDFIKRNYTRNEDVGGEPGHTVRNHRFKDPVSSHWEDISTLPELFEISCKNHSYRFSLGTRRLIAREVETSKDGKVFEKLHLIGHKSEERVAIFADMREEWFIPLQGCFRRNVTVVTIYSSLGEEALCHSLNEIC</sequence>
<keyword evidence="3" id="KW-1185">Reference proteome</keyword>
<dbReference type="InterPro" id="IPR001810">
    <property type="entry name" value="F-box_dom"/>
</dbReference>
<dbReference type="InterPro" id="IPR000873">
    <property type="entry name" value="AMP-dep_synth/lig_dom"/>
</dbReference>
<organism evidence="2 3">
    <name type="scientific">Brassica carinata</name>
    <name type="common">Ethiopian mustard</name>
    <name type="synonym">Abyssinian cabbage</name>
    <dbReference type="NCBI Taxonomy" id="52824"/>
    <lineage>
        <taxon>Eukaryota</taxon>
        <taxon>Viridiplantae</taxon>
        <taxon>Streptophyta</taxon>
        <taxon>Embryophyta</taxon>
        <taxon>Tracheophyta</taxon>
        <taxon>Spermatophyta</taxon>
        <taxon>Magnoliopsida</taxon>
        <taxon>eudicotyledons</taxon>
        <taxon>Gunneridae</taxon>
        <taxon>Pentapetalae</taxon>
        <taxon>rosids</taxon>
        <taxon>malvids</taxon>
        <taxon>Brassicales</taxon>
        <taxon>Brassicaceae</taxon>
        <taxon>Brassiceae</taxon>
        <taxon>Brassica</taxon>
    </lineage>
</organism>
<dbReference type="Pfam" id="PF00646">
    <property type="entry name" value="F-box"/>
    <property type="match status" value="1"/>
</dbReference>
<name>A0A8X7UCS4_BRACI</name>
<dbReference type="Pfam" id="PF08268">
    <property type="entry name" value="FBA_3"/>
    <property type="match status" value="1"/>
</dbReference>
<protein>
    <recommendedName>
        <fullName evidence="1">F-box domain-containing protein</fullName>
    </recommendedName>
</protein>
<dbReference type="Gene3D" id="3.40.50.980">
    <property type="match status" value="1"/>
</dbReference>
<reference evidence="2 3" key="1">
    <citation type="submission" date="2020-02" db="EMBL/GenBank/DDBJ databases">
        <authorList>
            <person name="Ma Q."/>
            <person name="Huang Y."/>
            <person name="Song X."/>
            <person name="Pei D."/>
        </authorList>
    </citation>
    <scope>NUCLEOTIDE SEQUENCE [LARGE SCALE GENOMIC DNA]</scope>
    <source>
        <strain evidence="2">Sxm20200214</strain>
        <tissue evidence="2">Leaf</tissue>
    </source>
</reference>